<keyword evidence="6" id="KW-0804">Transcription</keyword>
<evidence type="ECO:0000313" key="10">
    <source>
        <dbReference type="Proteomes" id="UP001530315"/>
    </source>
</evidence>
<organism evidence="9 10">
    <name type="scientific">Stephanodiscus triporus</name>
    <dbReference type="NCBI Taxonomy" id="2934178"/>
    <lineage>
        <taxon>Eukaryota</taxon>
        <taxon>Sar</taxon>
        <taxon>Stramenopiles</taxon>
        <taxon>Ochrophyta</taxon>
        <taxon>Bacillariophyta</taxon>
        <taxon>Coscinodiscophyceae</taxon>
        <taxon>Thalassiosirophycidae</taxon>
        <taxon>Stephanodiscales</taxon>
        <taxon>Stephanodiscaceae</taxon>
        <taxon>Stephanodiscus</taxon>
    </lineage>
</organism>
<evidence type="ECO:0000256" key="6">
    <source>
        <dbReference type="ARBA" id="ARBA00023163"/>
    </source>
</evidence>
<dbReference type="AlphaFoldDB" id="A0ABD3PG03"/>
<keyword evidence="3" id="KW-0698">rRNA processing</keyword>
<evidence type="ECO:0000256" key="4">
    <source>
        <dbReference type="ARBA" id="ARBA00022574"/>
    </source>
</evidence>
<dbReference type="PANTHER" id="PTHR44215">
    <property type="entry name" value="WD REPEAT-CONTAINING PROTEIN 75"/>
    <property type="match status" value="1"/>
</dbReference>
<dbReference type="GO" id="GO:0006364">
    <property type="term" value="P:rRNA processing"/>
    <property type="evidence" value="ECO:0007669"/>
    <property type="project" value="UniProtKB-KW"/>
</dbReference>
<dbReference type="PANTHER" id="PTHR44215:SF1">
    <property type="entry name" value="WD REPEAT-CONTAINING PROTEIN 75"/>
    <property type="match status" value="1"/>
</dbReference>
<protein>
    <submittedName>
        <fullName evidence="9">Uncharacterized protein</fullName>
    </submittedName>
</protein>
<dbReference type="InterPro" id="IPR036322">
    <property type="entry name" value="WD40_repeat_dom_sf"/>
</dbReference>
<feature type="region of interest" description="Disordered" evidence="8">
    <location>
        <begin position="1"/>
        <end position="31"/>
    </location>
</feature>
<comment type="subcellular location">
    <subcellularLocation>
        <location evidence="1">Nucleus</location>
        <location evidence="1">Nucleolus</location>
    </subcellularLocation>
</comment>
<keyword evidence="5" id="KW-0677">Repeat</keyword>
<evidence type="ECO:0000256" key="8">
    <source>
        <dbReference type="SAM" id="MobiDB-lite"/>
    </source>
</evidence>
<evidence type="ECO:0000256" key="3">
    <source>
        <dbReference type="ARBA" id="ARBA00022552"/>
    </source>
</evidence>
<evidence type="ECO:0000256" key="7">
    <source>
        <dbReference type="ARBA" id="ARBA00023242"/>
    </source>
</evidence>
<accession>A0ABD3PG03</accession>
<dbReference type="GO" id="GO:0005730">
    <property type="term" value="C:nucleolus"/>
    <property type="evidence" value="ECO:0007669"/>
    <property type="project" value="UniProtKB-SubCell"/>
</dbReference>
<dbReference type="Gene3D" id="2.130.10.10">
    <property type="entry name" value="YVTN repeat-like/Quinoprotein amine dehydrogenase"/>
    <property type="match status" value="1"/>
</dbReference>
<dbReference type="InterPro" id="IPR015943">
    <property type="entry name" value="WD40/YVTN_repeat-like_dom_sf"/>
</dbReference>
<evidence type="ECO:0000313" key="9">
    <source>
        <dbReference type="EMBL" id="KAL3786619.1"/>
    </source>
</evidence>
<gene>
    <name evidence="9" type="ORF">ACHAW5_007749</name>
</gene>
<sequence>MGDVVCLASPSHSSFEGSSSSSSSSSPDDDVRPGAVVYGLLDGWMVRFVVPPFFARSSTSSSSSSSCGDGGGSTVPLVATRLAFAGGEEDAAGGRHRRRRVVGTGGNDRVFGLLAAYRPRSSSSSSSSSTTVGGDDGRLPPDDAFVAICAPRSIVVYRDRRDDDPDNEDASSSRKRLVRFDESTTGGGPLTCAAISPGTVDLALGRERGHVDVLHGVFENVSEYLDRMSSGDDDDDDDEVRHHPGTTTVRRTLHWHSHPVRALAYATADARGGSTGPASLLSGGEESVLVTWQLDRNHHRPSNFVSRVGRGGIVSILRCRHTGRVIVFCSDNTVQCFDGVTYDRVWAEQGLASMELHEEEEVEGGRRRGKVVDGVVRPVARRGPIIMVKDPITKYPMLTNLPGAPGMVHWYDPRSASVIGTLEVAPFNRVSRRDPKTDPHIPTPTVTHMAVGRNGKDMVTVDAVWTENASVGAAYDLVGPRGNVAPMNVCTSIKFWSHVDSASSRSRSAEHQRKRRNGDVPMSYELVSSMAAPHGRGGEICALAVSPDGGAACTLSREEDAFRIWAKNTEPPVGLWKCNYKVRTPSGYASLLSRGVNSSIFGQQLVAFSTDGTVLSVSYGPYVTLWDHSDATLLTSLSLNDKATATSRASEEIQTVNFLTGNDDAMLLTTASHIGVKSPFGGARSCYLGDDEWSLDFALLFGKGAIVSAVVPLADFNDPSGGSGGFFAVSISVTNGAKSIISIINRDKGKLMTSAGSNAPIQWKVDGVVRSLYVEKSLRSFVRLLAITKDCQMLSLSCGSEKENAMMSDTEVRSLGYSRQAPVLKIGTDSAGVGHQRASSVKRRKVSMVIPRVGAERSSRNLSGFVFPALSGKFTCAFVARLEKRSSRSN</sequence>
<keyword evidence="7" id="KW-0539">Nucleus</keyword>
<dbReference type="EMBL" id="JALLAZ020000818">
    <property type="protein sequence ID" value="KAL3786619.1"/>
    <property type="molecule type" value="Genomic_DNA"/>
</dbReference>
<feature type="region of interest" description="Disordered" evidence="8">
    <location>
        <begin position="159"/>
        <end position="183"/>
    </location>
</feature>
<feature type="region of interest" description="Disordered" evidence="8">
    <location>
        <begin position="119"/>
        <end position="140"/>
    </location>
</feature>
<evidence type="ECO:0000256" key="5">
    <source>
        <dbReference type="ARBA" id="ARBA00022737"/>
    </source>
</evidence>
<dbReference type="SUPFAM" id="SSF50978">
    <property type="entry name" value="WD40 repeat-like"/>
    <property type="match status" value="1"/>
</dbReference>
<keyword evidence="2" id="KW-0690">Ribosome biogenesis</keyword>
<reference evidence="9 10" key="1">
    <citation type="submission" date="2024-10" db="EMBL/GenBank/DDBJ databases">
        <title>Updated reference genomes for cyclostephanoid diatoms.</title>
        <authorList>
            <person name="Roberts W.R."/>
            <person name="Alverson A.J."/>
        </authorList>
    </citation>
    <scope>NUCLEOTIDE SEQUENCE [LARGE SCALE GENOMIC DNA]</scope>
    <source>
        <strain evidence="9 10">AJA276-08</strain>
    </source>
</reference>
<feature type="compositionally biased region" description="Low complexity" evidence="8">
    <location>
        <begin position="9"/>
        <end position="26"/>
    </location>
</feature>
<comment type="caution">
    <text evidence="9">The sequence shown here is derived from an EMBL/GenBank/DDBJ whole genome shotgun (WGS) entry which is preliminary data.</text>
</comment>
<evidence type="ECO:0000256" key="2">
    <source>
        <dbReference type="ARBA" id="ARBA00022517"/>
    </source>
</evidence>
<evidence type="ECO:0000256" key="1">
    <source>
        <dbReference type="ARBA" id="ARBA00004604"/>
    </source>
</evidence>
<proteinExistence type="predicted"/>
<keyword evidence="4" id="KW-0853">WD repeat</keyword>
<keyword evidence="10" id="KW-1185">Reference proteome</keyword>
<name>A0ABD3PG03_9STRA</name>
<dbReference type="Proteomes" id="UP001530315">
    <property type="component" value="Unassembled WGS sequence"/>
</dbReference>
<dbReference type="InterPro" id="IPR053826">
    <property type="entry name" value="WDR75"/>
</dbReference>